<dbReference type="InterPro" id="IPR030999">
    <property type="entry name" value="Thiosulf_SoxX"/>
</dbReference>
<feature type="chain" id="PRO_5015518811" evidence="5">
    <location>
        <begin position="20"/>
        <end position="145"/>
    </location>
</feature>
<comment type="caution">
    <text evidence="7">The sequence shown here is derived from an EMBL/GenBank/DDBJ whole genome shotgun (WGS) entry which is preliminary data.</text>
</comment>
<dbReference type="Proteomes" id="UP000241808">
    <property type="component" value="Unassembled WGS sequence"/>
</dbReference>
<evidence type="ECO:0000259" key="6">
    <source>
        <dbReference type="PROSITE" id="PS51007"/>
    </source>
</evidence>
<reference evidence="7 8" key="1">
    <citation type="submission" date="2018-04" db="EMBL/GenBank/DDBJ databases">
        <title>Genomic Encyclopedia of Archaeal and Bacterial Type Strains, Phase II (KMG-II): from individual species to whole genera.</title>
        <authorList>
            <person name="Goeker M."/>
        </authorList>
    </citation>
    <scope>NUCLEOTIDE SEQUENCE [LARGE SCALE GENOMIC DNA]</scope>
    <source>
        <strain evidence="7 8">DSM 25521</strain>
    </source>
</reference>
<gene>
    <name evidence="7" type="ORF">C8P69_104269</name>
</gene>
<dbReference type="RefSeq" id="WP_108177069.1">
    <property type="nucleotide sequence ID" value="NZ_PZZL01000004.1"/>
</dbReference>
<dbReference type="Pfam" id="PF00034">
    <property type="entry name" value="Cytochrom_C"/>
    <property type="match status" value="1"/>
</dbReference>
<dbReference type="AlphaFoldDB" id="A0A2T4Z5Q9"/>
<accession>A0A2T4Z5Q9</accession>
<keyword evidence="5" id="KW-0732">Signal</keyword>
<dbReference type="EMBL" id="PZZL01000004">
    <property type="protein sequence ID" value="PTM57219.1"/>
    <property type="molecule type" value="Genomic_DNA"/>
</dbReference>
<dbReference type="OrthoDB" id="9793634at2"/>
<dbReference type="Gene3D" id="1.10.760.10">
    <property type="entry name" value="Cytochrome c-like domain"/>
    <property type="match status" value="1"/>
</dbReference>
<dbReference type="GO" id="GO:0020037">
    <property type="term" value="F:heme binding"/>
    <property type="evidence" value="ECO:0007669"/>
    <property type="project" value="InterPro"/>
</dbReference>
<proteinExistence type="predicted"/>
<dbReference type="PROSITE" id="PS51007">
    <property type="entry name" value="CYTC"/>
    <property type="match status" value="1"/>
</dbReference>
<evidence type="ECO:0000256" key="3">
    <source>
        <dbReference type="ARBA" id="ARBA00023004"/>
    </source>
</evidence>
<protein>
    <submittedName>
        <fullName evidence="7">Sulfur-oxidizing protein SoxX</fullName>
    </submittedName>
</protein>
<keyword evidence="8" id="KW-1185">Reference proteome</keyword>
<name>A0A2T4Z5Q9_9HYPH</name>
<dbReference type="SUPFAM" id="SSF46626">
    <property type="entry name" value="Cytochrome c"/>
    <property type="match status" value="1"/>
</dbReference>
<organism evidence="7 8">
    <name type="scientific">Phreatobacter oligotrophus</name>
    <dbReference type="NCBI Taxonomy" id="1122261"/>
    <lineage>
        <taxon>Bacteria</taxon>
        <taxon>Pseudomonadati</taxon>
        <taxon>Pseudomonadota</taxon>
        <taxon>Alphaproteobacteria</taxon>
        <taxon>Hyphomicrobiales</taxon>
        <taxon>Phreatobacteraceae</taxon>
        <taxon>Phreatobacter</taxon>
    </lineage>
</organism>
<evidence type="ECO:0000313" key="8">
    <source>
        <dbReference type="Proteomes" id="UP000241808"/>
    </source>
</evidence>
<dbReference type="GO" id="GO:0009055">
    <property type="term" value="F:electron transfer activity"/>
    <property type="evidence" value="ECO:0007669"/>
    <property type="project" value="InterPro"/>
</dbReference>
<feature type="domain" description="Cytochrome c" evidence="6">
    <location>
        <begin position="40"/>
        <end position="144"/>
    </location>
</feature>
<evidence type="ECO:0000256" key="4">
    <source>
        <dbReference type="PROSITE-ProRule" id="PRU00433"/>
    </source>
</evidence>
<evidence type="ECO:0000313" key="7">
    <source>
        <dbReference type="EMBL" id="PTM57219.1"/>
    </source>
</evidence>
<keyword evidence="1 4" id="KW-0349">Heme</keyword>
<keyword evidence="3 4" id="KW-0408">Iron</keyword>
<feature type="signal peptide" evidence="5">
    <location>
        <begin position="1"/>
        <end position="19"/>
    </location>
</feature>
<dbReference type="InterPro" id="IPR009056">
    <property type="entry name" value="Cyt_c-like_dom"/>
</dbReference>
<evidence type="ECO:0000256" key="2">
    <source>
        <dbReference type="ARBA" id="ARBA00022723"/>
    </source>
</evidence>
<dbReference type="InterPro" id="IPR036909">
    <property type="entry name" value="Cyt_c-like_dom_sf"/>
</dbReference>
<evidence type="ECO:0000256" key="1">
    <source>
        <dbReference type="ARBA" id="ARBA00022617"/>
    </source>
</evidence>
<keyword evidence="2 4" id="KW-0479">Metal-binding</keyword>
<evidence type="ECO:0000256" key="5">
    <source>
        <dbReference type="SAM" id="SignalP"/>
    </source>
</evidence>
<dbReference type="NCBIfam" id="TIGR04485">
    <property type="entry name" value="thiosulf_SoxX"/>
    <property type="match status" value="1"/>
</dbReference>
<dbReference type="GO" id="GO:0046872">
    <property type="term" value="F:metal ion binding"/>
    <property type="evidence" value="ECO:0007669"/>
    <property type="project" value="UniProtKB-KW"/>
</dbReference>
<sequence>MRQALAALLLALAAAPAAAQVAPFVVTGDAVEAPLDGLAGDAGRGARIVRNRETANCLICHTIPDPRETFMGEVGPPLAGVALRLTPGQMRLRLIDPTRINGAAVMPAYHRTADLLRVDPRFEGRPVLTAQEIEDVVAYLATLKE</sequence>